<dbReference type="PANTHER" id="PTHR13116:SF5">
    <property type="entry name" value="ER MEMBRANE PROTEIN COMPLEX SUBUNIT 3"/>
    <property type="match status" value="1"/>
</dbReference>
<dbReference type="EMBL" id="JAAAJA010000004">
    <property type="protein sequence ID" value="KAG0267435.1"/>
    <property type="molecule type" value="Genomic_DNA"/>
</dbReference>
<evidence type="ECO:0000256" key="7">
    <source>
        <dbReference type="SAM" id="MobiDB-lite"/>
    </source>
</evidence>
<name>A0A9P6QHS2_9FUNG</name>
<comment type="caution">
    <text evidence="9">The sequence shown here is derived from an EMBL/GenBank/DDBJ whole genome shotgun (WGS) entry which is preliminary data.</text>
</comment>
<evidence type="ECO:0000256" key="1">
    <source>
        <dbReference type="ARBA" id="ARBA00004141"/>
    </source>
</evidence>
<organism evidence="9 10">
    <name type="scientific">Mortierella polycephala</name>
    <dbReference type="NCBI Taxonomy" id="41804"/>
    <lineage>
        <taxon>Eukaryota</taxon>
        <taxon>Fungi</taxon>
        <taxon>Fungi incertae sedis</taxon>
        <taxon>Mucoromycota</taxon>
        <taxon>Mortierellomycotina</taxon>
        <taxon>Mortierellomycetes</taxon>
        <taxon>Mortierellales</taxon>
        <taxon>Mortierellaceae</taxon>
        <taxon>Mortierella</taxon>
    </lineage>
</organism>
<dbReference type="GO" id="GO:0034975">
    <property type="term" value="P:protein folding in endoplasmic reticulum"/>
    <property type="evidence" value="ECO:0007669"/>
    <property type="project" value="TreeGrafter"/>
</dbReference>
<comment type="subcellular location">
    <subcellularLocation>
        <location evidence="1">Membrane</location>
        <topology evidence="1">Multi-pass membrane protein</topology>
    </subcellularLocation>
</comment>
<dbReference type="Pfam" id="PF01956">
    <property type="entry name" value="EMC3_TMCO1"/>
    <property type="match status" value="1"/>
</dbReference>
<keyword evidence="10" id="KW-1185">Reference proteome</keyword>
<feature type="region of interest" description="Disordered" evidence="7">
    <location>
        <begin position="187"/>
        <end position="213"/>
    </location>
</feature>
<feature type="compositionally biased region" description="Low complexity" evidence="7">
    <location>
        <begin position="608"/>
        <end position="631"/>
    </location>
</feature>
<evidence type="ECO:0000256" key="2">
    <source>
        <dbReference type="ARBA" id="ARBA00005376"/>
    </source>
</evidence>
<dbReference type="InterPro" id="IPR002809">
    <property type="entry name" value="EMC3/TMCO1"/>
</dbReference>
<dbReference type="GO" id="GO:0072546">
    <property type="term" value="C:EMC complex"/>
    <property type="evidence" value="ECO:0007669"/>
    <property type="project" value="TreeGrafter"/>
</dbReference>
<dbReference type="PANTHER" id="PTHR13116">
    <property type="entry name" value="ER MEMBRANE PROTEIN COMPLEX SUBUNIT 3"/>
    <property type="match status" value="1"/>
</dbReference>
<keyword evidence="4 8" id="KW-0812">Transmembrane</keyword>
<dbReference type="OrthoDB" id="6745403at2759"/>
<gene>
    <name evidence="9" type="primary">EMC3</name>
    <name evidence="9" type="ORF">BG011_005720</name>
</gene>
<keyword evidence="6 8" id="KW-0472">Membrane</keyword>
<evidence type="ECO:0000313" key="9">
    <source>
        <dbReference type="EMBL" id="KAG0267435.1"/>
    </source>
</evidence>
<dbReference type="AlphaFoldDB" id="A0A9P6QHS2"/>
<dbReference type="Proteomes" id="UP000726737">
    <property type="component" value="Unassembled WGS sequence"/>
</dbReference>
<proteinExistence type="inferred from homology"/>
<evidence type="ECO:0000256" key="3">
    <source>
        <dbReference type="ARBA" id="ARBA00020822"/>
    </source>
</evidence>
<evidence type="ECO:0000256" key="5">
    <source>
        <dbReference type="ARBA" id="ARBA00022989"/>
    </source>
</evidence>
<sequence length="640" mass="68994">MDGLSTMLVKYVEDFARPHVHEKVTEEIDETKVDMKRDLPETIMSHITGEDANQLVAQIVSNMGDDFIEKIRSVTNSTVDMASEGMDLLLTNGVMNIAKGVITRDSEEGDSGFDMDFLKKGKEGMVTTTMTASAPVIKQVRDNMGNKISSHFPAAIGGAIQKVIDEHGGDSGPLGFAAGMMAKFMGGSNDDNDEQADGSGGGSRDISATGGNEGKVQRMIQKILAPKVLLMIQPYLQRFEEKMTRSLEGELRNKVFSVDYIKQTVMTMLTGGGGGGDGEGGSSGLGSLLGAFIKSKSGSNDGSDSGRQSDALGSFGNLANASTMGAWTVLQERQAMLLDPAIRDWVLIPIMIVMVLVGIVRHQVTVLLKGTPKKADLKSARETKALQRGAILRAHGTHIPEHAFQVRKTYLSEAFEKGTYLKDPNAGNKPKGNVMQDPAYVETMMDGMKKNMMNIVPQTVIMGWINLFFSGFVLIKLPFPLTIRFKSMLQRGIETSDMDVTWVSSLSWYFLNLFGLQSVFTLILGSGHAADAMRDMQAMSTMGMGPAAGPQMGPTGQPQDMQKVFLGEKENLELTEHEWGLDNVETRLLVKYGKKPRSVLLDQKRAKAAGSSISSASSSPTPAAAAAAASAGKKKGKRQA</sequence>
<evidence type="ECO:0000256" key="4">
    <source>
        <dbReference type="ARBA" id="ARBA00022692"/>
    </source>
</evidence>
<dbReference type="InterPro" id="IPR008568">
    <property type="entry name" value="EMC3"/>
</dbReference>
<accession>A0A9P6QHS2</accession>
<evidence type="ECO:0000313" key="10">
    <source>
        <dbReference type="Proteomes" id="UP000726737"/>
    </source>
</evidence>
<feature type="region of interest" description="Disordered" evidence="7">
    <location>
        <begin position="603"/>
        <end position="640"/>
    </location>
</feature>
<comment type="similarity">
    <text evidence="2">Belongs to the EMC3 family.</text>
</comment>
<evidence type="ECO:0000256" key="6">
    <source>
        <dbReference type="ARBA" id="ARBA00023136"/>
    </source>
</evidence>
<reference evidence="9" key="1">
    <citation type="journal article" date="2020" name="Fungal Divers.">
        <title>Resolving the Mortierellaceae phylogeny through synthesis of multi-gene phylogenetics and phylogenomics.</title>
        <authorList>
            <person name="Vandepol N."/>
            <person name="Liber J."/>
            <person name="Desiro A."/>
            <person name="Na H."/>
            <person name="Kennedy M."/>
            <person name="Barry K."/>
            <person name="Grigoriev I.V."/>
            <person name="Miller A.N."/>
            <person name="O'Donnell K."/>
            <person name="Stajich J.E."/>
            <person name="Bonito G."/>
        </authorList>
    </citation>
    <scope>NUCLEOTIDE SEQUENCE</scope>
    <source>
        <strain evidence="9">KOD948</strain>
    </source>
</reference>
<feature type="transmembrane region" description="Helical" evidence="8">
    <location>
        <begin position="345"/>
        <end position="368"/>
    </location>
</feature>
<feature type="transmembrane region" description="Helical" evidence="8">
    <location>
        <begin position="455"/>
        <end position="475"/>
    </location>
</feature>
<evidence type="ECO:0000256" key="8">
    <source>
        <dbReference type="SAM" id="Phobius"/>
    </source>
</evidence>
<dbReference type="SMART" id="SM01415">
    <property type="entry name" value="DUF106"/>
    <property type="match status" value="1"/>
</dbReference>
<feature type="transmembrane region" description="Helical" evidence="8">
    <location>
        <begin position="508"/>
        <end position="530"/>
    </location>
</feature>
<protein>
    <recommendedName>
        <fullName evidence="3">ER membrane protein complex subunit 3</fullName>
    </recommendedName>
</protein>
<keyword evidence="5 8" id="KW-1133">Transmembrane helix</keyword>